<organism evidence="3 4">
    <name type="scientific">Lactobacillus equicursoris 66c</name>
    <dbReference type="NCBI Taxonomy" id="872326"/>
    <lineage>
        <taxon>Bacteria</taxon>
        <taxon>Bacillati</taxon>
        <taxon>Bacillota</taxon>
        <taxon>Bacilli</taxon>
        <taxon>Lactobacillales</taxon>
        <taxon>Lactobacillaceae</taxon>
        <taxon>Lactobacillus</taxon>
    </lineage>
</organism>
<gene>
    <name evidence="3" type="ORF">BN146_07525</name>
</gene>
<dbReference type="InterPro" id="IPR011528">
    <property type="entry name" value="NERD"/>
</dbReference>
<reference evidence="3 4" key="1">
    <citation type="submission" date="2012-08" db="EMBL/GenBank/DDBJ databases">
        <title>Draft Genome Sequences of Lactobacillus equicursoris CIP 110162T, isolated from thoroughbred racehorse feces and Lactobacillus sp. CRBIP 24.137 isolated from urine of human.</title>
        <authorList>
            <person name="Cousin S."/>
            <person name="Loux V."/>
            <person name="Ma L."/>
            <person name="Creno S."/>
            <person name="Clermont D."/>
            <person name="Bizet C."/>
            <person name="Bouchier C."/>
        </authorList>
    </citation>
    <scope>NUCLEOTIDE SEQUENCE [LARGE SCALE GENOMIC DNA]</scope>
    <source>
        <strain evidence="3 4">66c</strain>
    </source>
</reference>
<dbReference type="Pfam" id="PF01051">
    <property type="entry name" value="Rep3_N"/>
    <property type="match status" value="1"/>
</dbReference>
<dbReference type="Proteomes" id="UP000009325">
    <property type="component" value="Unassembled WGS sequence"/>
</dbReference>
<evidence type="ECO:0000313" key="4">
    <source>
        <dbReference type="Proteomes" id="UP000009325"/>
    </source>
</evidence>
<dbReference type="GO" id="GO:0003887">
    <property type="term" value="F:DNA-directed DNA polymerase activity"/>
    <property type="evidence" value="ECO:0007669"/>
    <property type="project" value="InterPro"/>
</dbReference>
<feature type="domain" description="NERD" evidence="2">
    <location>
        <begin position="85"/>
        <end position="196"/>
    </location>
</feature>
<dbReference type="SUPFAM" id="SSF46785">
    <property type="entry name" value="Winged helix' DNA-binding domain"/>
    <property type="match status" value="1"/>
</dbReference>
<dbReference type="InterPro" id="IPR000525">
    <property type="entry name" value="Initiator_Rep_WH1"/>
</dbReference>
<dbReference type="Pfam" id="PF08378">
    <property type="entry name" value="NERD"/>
    <property type="match status" value="1"/>
</dbReference>
<dbReference type="AlphaFoldDB" id="K0NSH2"/>
<protein>
    <submittedName>
        <fullName evidence="3">Replication protein</fullName>
    </submittedName>
</protein>
<dbReference type="EMBL" id="CALZ01000113">
    <property type="protein sequence ID" value="CCK84088.1"/>
    <property type="molecule type" value="Genomic_DNA"/>
</dbReference>
<dbReference type="PROSITE" id="PS50965">
    <property type="entry name" value="NERD"/>
    <property type="match status" value="1"/>
</dbReference>
<comment type="caution">
    <text evidence="3">The sequence shown here is derived from an EMBL/GenBank/DDBJ whole genome shotgun (WGS) entry which is preliminary data.</text>
</comment>
<evidence type="ECO:0000259" key="2">
    <source>
        <dbReference type="PROSITE" id="PS50965"/>
    </source>
</evidence>
<dbReference type="GO" id="GO:0006270">
    <property type="term" value="P:DNA replication initiation"/>
    <property type="evidence" value="ECO:0007669"/>
    <property type="project" value="InterPro"/>
</dbReference>
<evidence type="ECO:0000313" key="3">
    <source>
        <dbReference type="EMBL" id="CCK84088.1"/>
    </source>
</evidence>
<accession>K0NSH2</accession>
<evidence type="ECO:0000256" key="1">
    <source>
        <dbReference type="ARBA" id="ARBA00038283"/>
    </source>
</evidence>
<comment type="similarity">
    <text evidence="1">Belongs to the initiator RepB protein family.</text>
</comment>
<proteinExistence type="inferred from homology"/>
<sequence>MKSGLQNWFVTTDQERISNDDVVTSALAIERRFNAGYNLQIQLSPRNISKIRQVNEVQVNCNKLYGTAGPILSEAQLANTENLLSGDAGERLVDQLVRKVVNSSNAVFRDVVLPYEYGQQHSFFDNQIDNLIVTSTGVYCIEVKTRSLFRGAFDFKNLAPNIYDQITYHKKAVITALEGAGFSVQPNLVKNIIVIVARSGEQEFRINNQADLSGYGACVTDLGHLSMQISKGFDQCSLPTWQISRIEEIISGSRIVSRRTYPNNVRFCLTQPKLDKLIQLEQAVQWHVPLEQNVTYNSALNELSMRGLSGSQQNFFWLIVGRLFAQGQAQISLSVKDLKKATNYRSRNSIFLAKSLHELAELMTRMPLFQQVDCNFGKLTVTICNQFLPQFNQYSSAFTSWNYRLFSQIKHSYAKTLFRKFVQLAGEGTYQVSLKDLRQLLGVAESYRNHFVVKQINLAILHLAPFFGHLTYKLERGRSNEIVGITFFFDKANPEELLAFEGKKTYLHNISTNSALSPQEKKLAKEIFEKNFFS</sequence>
<dbReference type="InterPro" id="IPR036390">
    <property type="entry name" value="WH_DNA-bd_sf"/>
</dbReference>
<dbReference type="RefSeq" id="WP_009558279.1">
    <property type="nucleotide sequence ID" value="NZ_CALZ01000113.1"/>
</dbReference>
<name>K0NSH2_9LACO</name>